<dbReference type="AlphaFoldDB" id="A0A5P8VW74"/>
<protein>
    <submittedName>
        <fullName evidence="1">Multidrug efflux pump subunit AcrB</fullName>
    </submittedName>
</protein>
<sequence>MLIGFSQEMIRELKQEQDAEKNLLRDLNKAIHLSTDKTMTDLLVKHITL</sequence>
<reference evidence="1 2" key="1">
    <citation type="submission" date="2019-10" db="EMBL/GenBank/DDBJ databases">
        <title>Genomic and transcriptomic insights into the perfect genentic adaptation of a filamentous nitrogen-fixing cyanobacterium to rice fields.</title>
        <authorList>
            <person name="Chen Z."/>
        </authorList>
    </citation>
    <scope>NUCLEOTIDE SEQUENCE [LARGE SCALE GENOMIC DNA]</scope>
    <source>
        <strain evidence="1">CCNUC1</strain>
    </source>
</reference>
<evidence type="ECO:0000313" key="1">
    <source>
        <dbReference type="EMBL" id="QFS44386.1"/>
    </source>
</evidence>
<proteinExistence type="predicted"/>
<dbReference type="EMBL" id="CP045226">
    <property type="protein sequence ID" value="QFS44386.1"/>
    <property type="molecule type" value="Genomic_DNA"/>
</dbReference>
<accession>A0A5P8VW74</accession>
<dbReference type="RefSeq" id="WP_181985009.1">
    <property type="nucleotide sequence ID" value="NZ_CP045226.1"/>
</dbReference>
<dbReference type="Proteomes" id="UP000326678">
    <property type="component" value="Chromosome Gxm1"/>
</dbReference>
<organism evidence="1 2">
    <name type="scientific">Nostoc sphaeroides CCNUC1</name>
    <dbReference type="NCBI Taxonomy" id="2653204"/>
    <lineage>
        <taxon>Bacteria</taxon>
        <taxon>Bacillati</taxon>
        <taxon>Cyanobacteriota</taxon>
        <taxon>Cyanophyceae</taxon>
        <taxon>Nostocales</taxon>
        <taxon>Nostocaceae</taxon>
        <taxon>Nostoc</taxon>
    </lineage>
</organism>
<gene>
    <name evidence="1" type="ORF">GXM_01859</name>
</gene>
<evidence type="ECO:0000313" key="2">
    <source>
        <dbReference type="Proteomes" id="UP000326678"/>
    </source>
</evidence>
<dbReference type="KEGG" id="nsh:GXM_01859"/>
<name>A0A5P8VW74_9NOSO</name>
<keyword evidence="2" id="KW-1185">Reference proteome</keyword>